<evidence type="ECO:0000256" key="7">
    <source>
        <dbReference type="ARBA" id="ARBA00022568"/>
    </source>
</evidence>
<evidence type="ECO:0000256" key="19">
    <source>
        <dbReference type="ARBA" id="ARBA00023136"/>
    </source>
</evidence>
<feature type="domain" description="Cation-transporting P-type ATPase N-terminal" evidence="21">
    <location>
        <begin position="3"/>
        <end position="77"/>
    </location>
</feature>
<sequence>MDNAHTKSVEEVYSHFSVNESTGLGLDQVKRQKEKWGSNELPAEEGKSLWELVVEQFEDLLVRILLLAACISFVLALFEDGEETITAFVEPFVILLILIANAIVGVWQERNAEDAIEALKEYEPEMGKVYRQDRKTVQRIKAKEIVPGDIVEVSVGDKVPADIRLSSIKSTTLRVDQSILTGESVSVIKHTDPVPDPRAVNQDKKNMLFSGTNISSGKAIGVVVATGVNTEIGKIRDEMAATEQEKTPLQQKLDEFGEQLSKVISLICIAVWMINIGHFNDPVHGGSWIRGAVYYFKIAVALAVAAIPEGLPAVITTCLALGTRRMAKKNAIVRSLPSVETLGCTSVICSDKTGTLTTNQMSVCRMFILDKAEGNSCSLNEFTITGSTYAPEGEVYQDGRLVKSSAYDGLVEIATICALCNDSSLDYNEAKGVYEKVGEATETALTCLVEKMNAFDTDIKGLSKIDRANACNSVITQLMKKEFTLEFSRDRKSMSVYCTANKARSSLGKMFVKGAPEGVIDRCTHVRVGTNKVAMTPGIKERIMSTIREYGTGRDTLRCLALATRDAPPRKEDMVLVDCARFAGYESGLTFVGCVGMLDPPRTEVAASIKLCRLAGIRVIMITGDNKGTAVAICRRIGILSEEDDVDKMAFTGREFDDLSPQAQRDAVTNARCFARVEPSHKSKIVEFLQGMDEITAMTGDGVNDAPALKKAEIGIAMGSGTAVAKSASEMVLADDNFSSIVAAVEEGRAIYNNMKQFIRYLISSNVGEVVCIFLTAALGFPEALIPVQLLWVNLVTDGLPATALGFNPPDLDIMNKPPRSAKEPLISGWLFFRYLAIGCYVGAATVGAATWWFVAAEDGPLISLYQLSHFLQCSPDNPDFADLECHVFESPYPMTMALSVLVTIEMCNALNSLSENQSLLRMPPWENIWLLGAICLSMSLHFLILYVEPLPVIFQITPLDLTQWLVVLKISLPVILLDELLKFVARNYLEPGNQPEYKSSGKDLVDKYGVS</sequence>
<comment type="subcellular location">
    <subcellularLocation>
        <location evidence="3">Endoplasmic reticulum membrane</location>
        <topology evidence="3">Multi-pass membrane protein</topology>
    </subcellularLocation>
    <subcellularLocation>
        <location evidence="20">Membrane</location>
        <topology evidence="20">Multi-pass membrane protein</topology>
    </subcellularLocation>
    <subcellularLocation>
        <location evidence="2">Sarcoplasmic reticulum membrane</location>
        <topology evidence="2">Multi-pass membrane protein</topology>
    </subcellularLocation>
</comment>
<feature type="transmembrane region" description="Helical" evidence="20">
    <location>
        <begin position="60"/>
        <end position="78"/>
    </location>
</feature>
<feature type="transmembrane region" description="Helical" evidence="20">
    <location>
        <begin position="929"/>
        <end position="948"/>
    </location>
</feature>
<dbReference type="InterPro" id="IPR023299">
    <property type="entry name" value="ATPase_P-typ_cyto_dom_N"/>
</dbReference>
<dbReference type="Gene3D" id="3.40.50.1000">
    <property type="entry name" value="HAD superfamily/HAD-like"/>
    <property type="match status" value="1"/>
</dbReference>
<evidence type="ECO:0000256" key="4">
    <source>
        <dbReference type="ARBA" id="ARBA00005675"/>
    </source>
</evidence>
<dbReference type="FunFam" id="2.70.150.10:FF:000143">
    <property type="entry name" value="Calcium-transporting ATPase"/>
    <property type="match status" value="1"/>
</dbReference>
<comment type="caution">
    <text evidence="20">Lacks conserved residue(s) required for the propagation of feature annotation.</text>
</comment>
<dbReference type="SFLD" id="SFLDG00002">
    <property type="entry name" value="C1.7:_P-type_atpase_like"/>
    <property type="match status" value="1"/>
</dbReference>
<keyword evidence="17 20" id="KW-1133">Transmembrane helix</keyword>
<dbReference type="InterPro" id="IPR018303">
    <property type="entry name" value="ATPase_P-typ_P_site"/>
</dbReference>
<evidence type="ECO:0000313" key="23">
    <source>
        <dbReference type="Proteomes" id="UP000694395"/>
    </source>
</evidence>
<keyword evidence="19 20" id="KW-0472">Membrane</keyword>
<keyword evidence="16" id="KW-1278">Translocase</keyword>
<dbReference type="SMART" id="SM00831">
    <property type="entry name" value="Cation_ATPase_N"/>
    <property type="match status" value="1"/>
</dbReference>
<dbReference type="NCBIfam" id="TIGR01494">
    <property type="entry name" value="ATPase_P-type"/>
    <property type="match status" value="2"/>
</dbReference>
<evidence type="ECO:0000256" key="2">
    <source>
        <dbReference type="ARBA" id="ARBA00004326"/>
    </source>
</evidence>
<dbReference type="GO" id="GO:0005388">
    <property type="term" value="F:P-type calcium transporter activity"/>
    <property type="evidence" value="ECO:0007669"/>
    <property type="project" value="UniProtKB-EC"/>
</dbReference>
<dbReference type="FunFam" id="1.20.1110.10:FF:000065">
    <property type="entry name" value="Sarcoplasmic/endoplasmic reticulum calcium ATPase 1"/>
    <property type="match status" value="3"/>
</dbReference>
<feature type="transmembrane region" description="Helical" evidence="20">
    <location>
        <begin position="831"/>
        <end position="855"/>
    </location>
</feature>
<accession>A0A8C7U0H2</accession>
<dbReference type="AlphaFoldDB" id="A0A8C7U0H2"/>
<comment type="function">
    <text evidence="20">Catalyzes the hydrolysis of ATP coupled with the transport of calcium.</text>
</comment>
<dbReference type="Proteomes" id="UP000694395">
    <property type="component" value="Chromosome 11"/>
</dbReference>
<dbReference type="EC" id="7.2.2.10" evidence="20"/>
<evidence type="ECO:0000256" key="9">
    <source>
        <dbReference type="ARBA" id="ARBA00022723"/>
    </source>
</evidence>
<dbReference type="NCBIfam" id="TIGR01116">
    <property type="entry name" value="ATPase-IIA1_Ca"/>
    <property type="match status" value="1"/>
</dbReference>
<dbReference type="GO" id="GO:0046872">
    <property type="term" value="F:metal ion binding"/>
    <property type="evidence" value="ECO:0007669"/>
    <property type="project" value="UniProtKB-KW"/>
</dbReference>
<evidence type="ECO:0000256" key="6">
    <source>
        <dbReference type="ARBA" id="ARBA00022553"/>
    </source>
</evidence>
<dbReference type="GeneTree" id="ENSGT00940000155668"/>
<reference evidence="22" key="1">
    <citation type="submission" date="2020-07" db="EMBL/GenBank/DDBJ databases">
        <title>A long reads based de novo assembly of the rainbow trout Arlee double haploid line genome.</title>
        <authorList>
            <person name="Gao G."/>
            <person name="Palti Y."/>
        </authorList>
    </citation>
    <scope>NUCLEOTIDE SEQUENCE [LARGE SCALE GENOMIC DNA]</scope>
</reference>
<dbReference type="FunFam" id="3.40.50.1000:FF:000005">
    <property type="entry name" value="Calcium-transporting ATPase 1"/>
    <property type="match status" value="1"/>
</dbReference>
<comment type="catalytic activity">
    <reaction evidence="20">
        <text>Ca(2+)(in) + ATP + H2O = Ca(2+)(out) + ADP + phosphate + H(+)</text>
        <dbReference type="Rhea" id="RHEA:18105"/>
        <dbReference type="ChEBI" id="CHEBI:15377"/>
        <dbReference type="ChEBI" id="CHEBI:15378"/>
        <dbReference type="ChEBI" id="CHEBI:29108"/>
        <dbReference type="ChEBI" id="CHEBI:30616"/>
        <dbReference type="ChEBI" id="CHEBI:43474"/>
        <dbReference type="ChEBI" id="CHEBI:456216"/>
        <dbReference type="EC" id="7.2.2.10"/>
    </reaction>
</comment>
<keyword evidence="9" id="KW-0479">Metal-binding</keyword>
<feature type="transmembrane region" description="Helical" evidence="20">
    <location>
        <begin position="758"/>
        <end position="779"/>
    </location>
</feature>
<dbReference type="Gene3D" id="2.70.150.10">
    <property type="entry name" value="Calcium-transporting ATPase, cytoplasmic transduction domain A"/>
    <property type="match status" value="1"/>
</dbReference>
<dbReference type="PRINTS" id="PR00120">
    <property type="entry name" value="HATPASE"/>
</dbReference>
<dbReference type="Gene3D" id="3.40.1110.10">
    <property type="entry name" value="Calcium-transporting ATPase, cytoplasmic domain N"/>
    <property type="match status" value="1"/>
</dbReference>
<evidence type="ECO:0000256" key="11">
    <source>
        <dbReference type="ARBA" id="ARBA00022824"/>
    </source>
</evidence>
<dbReference type="Pfam" id="PF00689">
    <property type="entry name" value="Cation_ATPase_C"/>
    <property type="match status" value="1"/>
</dbReference>
<reference evidence="22" key="3">
    <citation type="submission" date="2025-09" db="UniProtKB">
        <authorList>
            <consortium name="Ensembl"/>
        </authorList>
    </citation>
    <scope>IDENTIFICATION</scope>
</reference>
<dbReference type="InterPro" id="IPR023298">
    <property type="entry name" value="ATPase_P-typ_TM_dom_sf"/>
</dbReference>
<dbReference type="SFLD" id="SFLDS00003">
    <property type="entry name" value="Haloacid_Dehalogenase"/>
    <property type="match status" value="1"/>
</dbReference>
<protein>
    <recommendedName>
        <fullName evidence="20">Calcium-transporting ATPase</fullName>
        <ecNumber evidence="20">7.2.2.10</ecNumber>
    </recommendedName>
</protein>
<keyword evidence="15" id="KW-0703">Sarcoplasmic reticulum</keyword>
<dbReference type="Pfam" id="PF13246">
    <property type="entry name" value="Cation_ATPase"/>
    <property type="match status" value="1"/>
</dbReference>
<keyword evidence="12 20" id="KW-0106">Calcium</keyword>
<dbReference type="InterPro" id="IPR008250">
    <property type="entry name" value="ATPase_P-typ_transduc_dom_A_sf"/>
</dbReference>
<dbReference type="Gene3D" id="1.20.1110.10">
    <property type="entry name" value="Calcium-transporting ATPase, transmembrane domain"/>
    <property type="match status" value="1"/>
</dbReference>
<keyword evidence="8 20" id="KW-0812">Transmembrane</keyword>
<dbReference type="SFLD" id="SFLDF00027">
    <property type="entry name" value="p-type_atpase"/>
    <property type="match status" value="1"/>
</dbReference>
<dbReference type="PANTHER" id="PTHR42861">
    <property type="entry name" value="CALCIUM-TRANSPORTING ATPASE"/>
    <property type="match status" value="1"/>
</dbReference>
<evidence type="ECO:0000256" key="5">
    <source>
        <dbReference type="ARBA" id="ARBA00022448"/>
    </source>
</evidence>
<dbReference type="InterPro" id="IPR005782">
    <property type="entry name" value="P-type_ATPase_IIA"/>
</dbReference>
<comment type="similarity">
    <text evidence="4 20">Belongs to the cation transport ATPase (P-type) (TC 3.A.3) family. Type IIA subfamily.</text>
</comment>
<evidence type="ECO:0000256" key="10">
    <source>
        <dbReference type="ARBA" id="ARBA00022741"/>
    </source>
</evidence>
<dbReference type="Ensembl" id="ENSOMYT00000099270.2">
    <property type="protein sequence ID" value="ENSOMYP00000091208.2"/>
    <property type="gene ID" value="ENSOMYG00000041812.2"/>
</dbReference>
<reference evidence="22" key="2">
    <citation type="submission" date="2025-08" db="UniProtKB">
        <authorList>
            <consortium name="Ensembl"/>
        </authorList>
    </citation>
    <scope>IDENTIFICATION</scope>
</reference>
<dbReference type="InterPro" id="IPR023214">
    <property type="entry name" value="HAD_sf"/>
</dbReference>
<dbReference type="GO" id="GO:0033017">
    <property type="term" value="C:sarcoplasmic reticulum membrane"/>
    <property type="evidence" value="ECO:0007669"/>
    <property type="project" value="UniProtKB-SubCell"/>
</dbReference>
<keyword evidence="14" id="KW-0460">Magnesium</keyword>
<keyword evidence="7 20" id="KW-0109">Calcium transport</keyword>
<dbReference type="SUPFAM" id="SSF81660">
    <property type="entry name" value="Metal cation-transporting ATPase, ATP-binding domain N"/>
    <property type="match status" value="1"/>
</dbReference>
<dbReference type="InterPro" id="IPR006068">
    <property type="entry name" value="ATPase_P-typ_cation-transptr_C"/>
</dbReference>
<dbReference type="GO" id="GO:0005524">
    <property type="term" value="F:ATP binding"/>
    <property type="evidence" value="ECO:0007669"/>
    <property type="project" value="UniProtKB-KW"/>
</dbReference>
<dbReference type="CDD" id="cd02083">
    <property type="entry name" value="P-type_ATPase_SERCA"/>
    <property type="match status" value="1"/>
</dbReference>
<dbReference type="InterPro" id="IPR001757">
    <property type="entry name" value="P_typ_ATPase"/>
</dbReference>
<evidence type="ECO:0000256" key="3">
    <source>
        <dbReference type="ARBA" id="ARBA00004477"/>
    </source>
</evidence>
<feature type="transmembrane region" description="Helical" evidence="20">
    <location>
        <begin position="298"/>
        <end position="321"/>
    </location>
</feature>
<evidence type="ECO:0000313" key="22">
    <source>
        <dbReference type="Ensembl" id="ENSOMYP00000091208.2"/>
    </source>
</evidence>
<evidence type="ECO:0000256" key="15">
    <source>
        <dbReference type="ARBA" id="ARBA00022951"/>
    </source>
</evidence>
<evidence type="ECO:0000256" key="1">
    <source>
        <dbReference type="ARBA" id="ARBA00001946"/>
    </source>
</evidence>
<proteinExistence type="inferred from homology"/>
<keyword evidence="23" id="KW-1185">Reference proteome</keyword>
<evidence type="ECO:0000256" key="13">
    <source>
        <dbReference type="ARBA" id="ARBA00022840"/>
    </source>
</evidence>
<keyword evidence="11" id="KW-0256">Endoplasmic reticulum</keyword>
<dbReference type="Pfam" id="PF00690">
    <property type="entry name" value="Cation_ATPase_N"/>
    <property type="match status" value="1"/>
</dbReference>
<evidence type="ECO:0000256" key="16">
    <source>
        <dbReference type="ARBA" id="ARBA00022967"/>
    </source>
</evidence>
<name>A0A8C7U0H2_ONCMY</name>
<dbReference type="PROSITE" id="PS00154">
    <property type="entry name" value="ATPASE_E1_E2"/>
    <property type="match status" value="1"/>
</dbReference>
<dbReference type="FunFam" id="3.40.1110.10:FF:000003">
    <property type="entry name" value="Calcium-transporting ATPase"/>
    <property type="match status" value="1"/>
</dbReference>
<evidence type="ECO:0000256" key="20">
    <source>
        <dbReference type="RuleBase" id="RU361146"/>
    </source>
</evidence>
<dbReference type="GO" id="GO:0016887">
    <property type="term" value="F:ATP hydrolysis activity"/>
    <property type="evidence" value="ECO:0007669"/>
    <property type="project" value="InterPro"/>
</dbReference>
<feature type="transmembrane region" description="Helical" evidence="20">
    <location>
        <begin position="84"/>
        <end position="107"/>
    </location>
</feature>
<feature type="transmembrane region" description="Helical" evidence="20">
    <location>
        <begin position="260"/>
        <end position="278"/>
    </location>
</feature>
<dbReference type="SUPFAM" id="SSF56784">
    <property type="entry name" value="HAD-like"/>
    <property type="match status" value="1"/>
</dbReference>
<dbReference type="InterPro" id="IPR044492">
    <property type="entry name" value="P_typ_ATPase_HD_dom"/>
</dbReference>
<organism evidence="22 23">
    <name type="scientific">Oncorhynchus mykiss</name>
    <name type="common">Rainbow trout</name>
    <name type="synonym">Salmo gairdneri</name>
    <dbReference type="NCBI Taxonomy" id="8022"/>
    <lineage>
        <taxon>Eukaryota</taxon>
        <taxon>Metazoa</taxon>
        <taxon>Chordata</taxon>
        <taxon>Craniata</taxon>
        <taxon>Vertebrata</taxon>
        <taxon>Euteleostomi</taxon>
        <taxon>Actinopterygii</taxon>
        <taxon>Neopterygii</taxon>
        <taxon>Teleostei</taxon>
        <taxon>Protacanthopterygii</taxon>
        <taxon>Salmoniformes</taxon>
        <taxon>Salmonidae</taxon>
        <taxon>Salmoninae</taxon>
        <taxon>Oncorhynchus</taxon>
    </lineage>
</organism>
<dbReference type="PRINTS" id="PR00119">
    <property type="entry name" value="CATATPASE"/>
</dbReference>
<keyword evidence="18 20" id="KW-0406">Ion transport</keyword>
<dbReference type="Pfam" id="PF00122">
    <property type="entry name" value="E1-E2_ATPase"/>
    <property type="match status" value="1"/>
</dbReference>
<evidence type="ECO:0000256" key="18">
    <source>
        <dbReference type="ARBA" id="ARBA00023065"/>
    </source>
</evidence>
<comment type="cofactor">
    <cofactor evidence="1">
        <name>Mg(2+)</name>
        <dbReference type="ChEBI" id="CHEBI:18420"/>
    </cofactor>
</comment>
<evidence type="ECO:0000256" key="17">
    <source>
        <dbReference type="ARBA" id="ARBA00022989"/>
    </source>
</evidence>
<dbReference type="InterPro" id="IPR036412">
    <property type="entry name" value="HAD-like_sf"/>
</dbReference>
<evidence type="ECO:0000256" key="8">
    <source>
        <dbReference type="ARBA" id="ARBA00022692"/>
    </source>
</evidence>
<dbReference type="SUPFAM" id="SSF81665">
    <property type="entry name" value="Calcium ATPase, transmembrane domain M"/>
    <property type="match status" value="1"/>
</dbReference>
<keyword evidence="10 20" id="KW-0547">Nucleotide-binding</keyword>
<dbReference type="InterPro" id="IPR004014">
    <property type="entry name" value="ATPase_P-typ_cation-transptr_N"/>
</dbReference>
<evidence type="ECO:0000256" key="12">
    <source>
        <dbReference type="ARBA" id="ARBA00022837"/>
    </source>
</evidence>
<evidence type="ECO:0000256" key="14">
    <source>
        <dbReference type="ARBA" id="ARBA00022842"/>
    </source>
</evidence>
<keyword evidence="6" id="KW-0597">Phosphoprotein</keyword>
<keyword evidence="5 20" id="KW-0813">Transport</keyword>
<keyword evidence="13 20" id="KW-0067">ATP-binding</keyword>
<dbReference type="InterPro" id="IPR059000">
    <property type="entry name" value="ATPase_P-type_domA"/>
</dbReference>
<dbReference type="Pfam" id="PF08282">
    <property type="entry name" value="Hydrolase_3"/>
    <property type="match status" value="1"/>
</dbReference>
<dbReference type="SUPFAM" id="SSF81653">
    <property type="entry name" value="Calcium ATPase, transduction domain A"/>
    <property type="match status" value="1"/>
</dbReference>
<feature type="transmembrane region" description="Helical" evidence="20">
    <location>
        <begin position="791"/>
        <end position="810"/>
    </location>
</feature>
<evidence type="ECO:0000259" key="21">
    <source>
        <dbReference type="SMART" id="SM00831"/>
    </source>
</evidence>